<dbReference type="InterPro" id="IPR050807">
    <property type="entry name" value="TransReg_Diox_bact_type"/>
</dbReference>
<evidence type="ECO:0000259" key="2">
    <source>
        <dbReference type="PROSITE" id="PS50943"/>
    </source>
</evidence>
<dbReference type="CDD" id="cd00093">
    <property type="entry name" value="HTH_XRE"/>
    <property type="match status" value="1"/>
</dbReference>
<dbReference type="Pfam" id="PF01381">
    <property type="entry name" value="HTH_3"/>
    <property type="match status" value="1"/>
</dbReference>
<dbReference type="SUPFAM" id="SSF47413">
    <property type="entry name" value="lambda repressor-like DNA-binding domains"/>
    <property type="match status" value="1"/>
</dbReference>
<dbReference type="GO" id="GO:0003677">
    <property type="term" value="F:DNA binding"/>
    <property type="evidence" value="ECO:0007669"/>
    <property type="project" value="UniProtKB-KW"/>
</dbReference>
<dbReference type="Gene3D" id="2.60.120.10">
    <property type="entry name" value="Jelly Rolls"/>
    <property type="match status" value="1"/>
</dbReference>
<dbReference type="GO" id="GO:0005829">
    <property type="term" value="C:cytosol"/>
    <property type="evidence" value="ECO:0007669"/>
    <property type="project" value="TreeGrafter"/>
</dbReference>
<dbReference type="InterPro" id="IPR014710">
    <property type="entry name" value="RmlC-like_jellyroll"/>
</dbReference>
<dbReference type="SMART" id="SM00530">
    <property type="entry name" value="HTH_XRE"/>
    <property type="match status" value="2"/>
</dbReference>
<feature type="non-terminal residue" evidence="3">
    <location>
        <position position="373"/>
    </location>
</feature>
<protein>
    <recommendedName>
        <fullName evidence="2">HTH cro/C1-type domain-containing protein</fullName>
    </recommendedName>
</protein>
<dbReference type="InterPro" id="IPR001387">
    <property type="entry name" value="Cro/C1-type_HTH"/>
</dbReference>
<dbReference type="CDD" id="cd20489">
    <property type="entry name" value="cupin_HppE-like_C"/>
    <property type="match status" value="1"/>
</dbReference>
<feature type="domain" description="HTH cro/C1-type" evidence="2">
    <location>
        <begin position="240"/>
        <end position="295"/>
    </location>
</feature>
<dbReference type="PROSITE" id="PS50943">
    <property type="entry name" value="HTH_CROC1"/>
    <property type="match status" value="1"/>
</dbReference>
<dbReference type="PANTHER" id="PTHR46797:SF1">
    <property type="entry name" value="METHYLPHOSPHONATE SYNTHASE"/>
    <property type="match status" value="1"/>
</dbReference>
<dbReference type="AlphaFoldDB" id="A0A382GGW4"/>
<keyword evidence="1" id="KW-0238">DNA-binding</keyword>
<name>A0A382GGW4_9ZZZZ</name>
<evidence type="ECO:0000313" key="3">
    <source>
        <dbReference type="EMBL" id="SVB74102.1"/>
    </source>
</evidence>
<gene>
    <name evidence="3" type="ORF">METZ01_LOCUS226956</name>
</gene>
<dbReference type="EMBL" id="UINC01055341">
    <property type="protein sequence ID" value="SVB74102.1"/>
    <property type="molecule type" value="Genomic_DNA"/>
</dbReference>
<evidence type="ECO:0000256" key="1">
    <source>
        <dbReference type="ARBA" id="ARBA00023125"/>
    </source>
</evidence>
<reference evidence="3" key="1">
    <citation type="submission" date="2018-05" db="EMBL/GenBank/DDBJ databases">
        <authorList>
            <person name="Lanie J.A."/>
            <person name="Ng W.-L."/>
            <person name="Kazmierczak K.M."/>
            <person name="Andrzejewski T.M."/>
            <person name="Davidsen T.M."/>
            <person name="Wayne K.J."/>
            <person name="Tettelin H."/>
            <person name="Glass J.I."/>
            <person name="Rusch D."/>
            <person name="Podicherti R."/>
            <person name="Tsui H.-C.T."/>
            <person name="Winkler M.E."/>
        </authorList>
    </citation>
    <scope>NUCLEOTIDE SEQUENCE</scope>
</reference>
<proteinExistence type="predicted"/>
<sequence length="373" mass="42711">MSKNSDLYRSGINFLGILNDLKRRPEDAAKELGVSLEEILSVIKGEKELSHDIIKRAAEIWSVNISDFYLIHDDSPNGVKIMRAEESQKSSRVMDRGGSPYYEYRDTAMSSVSLFRPEWIEELCIVDDNEPNNPTVQWNDGHFMHQFTYFIGDVNYYWEESDGRKKVAVMNTGDSMYGTPFRPHTFATRKGASKNGLILALTYGNNLMISQQELSTLGVELGLNFYLDFSTKERAFSSLLKFSRENASLTHEELAKRSGIPKETIEGLENSITSLPDDEMLSKLAKALNVNVRDLYPPDSIEDKVIVRYYKDAPRWFYPESKAYEIVELAHSRYLPFSKALEFNIKKSENDQILDIKMGLHQYIYNVGDSPVE</sequence>
<dbReference type="Gene3D" id="1.10.260.40">
    <property type="entry name" value="lambda repressor-like DNA-binding domains"/>
    <property type="match status" value="1"/>
</dbReference>
<dbReference type="GO" id="GO:0003700">
    <property type="term" value="F:DNA-binding transcription factor activity"/>
    <property type="evidence" value="ECO:0007669"/>
    <property type="project" value="TreeGrafter"/>
</dbReference>
<dbReference type="PANTHER" id="PTHR46797">
    <property type="entry name" value="HTH-TYPE TRANSCRIPTIONAL REGULATOR"/>
    <property type="match status" value="1"/>
</dbReference>
<organism evidence="3">
    <name type="scientific">marine metagenome</name>
    <dbReference type="NCBI Taxonomy" id="408172"/>
    <lineage>
        <taxon>unclassified sequences</taxon>
        <taxon>metagenomes</taxon>
        <taxon>ecological metagenomes</taxon>
    </lineage>
</organism>
<accession>A0A382GGW4</accession>
<dbReference type="InterPro" id="IPR010982">
    <property type="entry name" value="Lambda_DNA-bd_dom_sf"/>
</dbReference>